<keyword evidence="3" id="KW-1185">Reference proteome</keyword>
<keyword evidence="1" id="KW-0472">Membrane</keyword>
<proteinExistence type="predicted"/>
<protein>
    <submittedName>
        <fullName evidence="2">Uncharacterized protein</fullName>
    </submittedName>
</protein>
<keyword evidence="1" id="KW-0812">Transmembrane</keyword>
<gene>
    <name evidence="2" type="ORF">HYALB_00000107</name>
</gene>
<sequence length="81" mass="8850">MAFSPAPSAVRVIVVTAVFTCFSFAFVGLRLVSRFGFTKSGKRDEIAIVGSLFAAIAVLVLTVRGVLLTRTKRCVRKKWLT</sequence>
<feature type="transmembrane region" description="Helical" evidence="1">
    <location>
        <begin position="12"/>
        <end position="31"/>
    </location>
</feature>
<dbReference type="Proteomes" id="UP000701801">
    <property type="component" value="Unassembled WGS sequence"/>
</dbReference>
<comment type="caution">
    <text evidence="2">The sequence shown here is derived from an EMBL/GenBank/DDBJ whole genome shotgun (WGS) entry which is preliminary data.</text>
</comment>
<reference evidence="2" key="1">
    <citation type="submission" date="2021-07" db="EMBL/GenBank/DDBJ databases">
        <authorList>
            <person name="Durling M."/>
        </authorList>
    </citation>
    <scope>NUCLEOTIDE SEQUENCE</scope>
</reference>
<evidence type="ECO:0000313" key="3">
    <source>
        <dbReference type="Proteomes" id="UP000701801"/>
    </source>
</evidence>
<dbReference type="EMBL" id="CAJVRM010000068">
    <property type="protein sequence ID" value="CAG8973344.1"/>
    <property type="molecule type" value="Genomic_DNA"/>
</dbReference>
<keyword evidence="1" id="KW-1133">Transmembrane helix</keyword>
<evidence type="ECO:0000256" key="1">
    <source>
        <dbReference type="SAM" id="Phobius"/>
    </source>
</evidence>
<name>A0A9N9LJ89_9HELO</name>
<evidence type="ECO:0000313" key="2">
    <source>
        <dbReference type="EMBL" id="CAG8973344.1"/>
    </source>
</evidence>
<organism evidence="2 3">
    <name type="scientific">Hymenoscyphus albidus</name>
    <dbReference type="NCBI Taxonomy" id="595503"/>
    <lineage>
        <taxon>Eukaryota</taxon>
        <taxon>Fungi</taxon>
        <taxon>Dikarya</taxon>
        <taxon>Ascomycota</taxon>
        <taxon>Pezizomycotina</taxon>
        <taxon>Leotiomycetes</taxon>
        <taxon>Helotiales</taxon>
        <taxon>Helotiaceae</taxon>
        <taxon>Hymenoscyphus</taxon>
    </lineage>
</organism>
<feature type="transmembrane region" description="Helical" evidence="1">
    <location>
        <begin position="46"/>
        <end position="67"/>
    </location>
</feature>
<accession>A0A9N9LJ89</accession>
<dbReference type="AlphaFoldDB" id="A0A9N9LJ89"/>